<dbReference type="PROSITE" id="PS00108">
    <property type="entry name" value="PROTEIN_KINASE_ST"/>
    <property type="match status" value="1"/>
</dbReference>
<dbReference type="NCBIfam" id="NF009651">
    <property type="entry name" value="PRK13184.1"/>
    <property type="match status" value="1"/>
</dbReference>
<keyword evidence="11" id="KW-1185">Reference proteome</keyword>
<dbReference type="PROSITE" id="PS00107">
    <property type="entry name" value="PROTEIN_KINASE_ATP"/>
    <property type="match status" value="1"/>
</dbReference>
<evidence type="ECO:0000256" key="1">
    <source>
        <dbReference type="ARBA" id="ARBA00022527"/>
    </source>
</evidence>
<comment type="catalytic activity">
    <reaction evidence="7">
        <text>L-seryl-[protein] + ATP = O-phospho-L-seryl-[protein] + ADP + H(+)</text>
        <dbReference type="Rhea" id="RHEA:17989"/>
        <dbReference type="Rhea" id="RHEA-COMP:9863"/>
        <dbReference type="Rhea" id="RHEA-COMP:11604"/>
        <dbReference type="ChEBI" id="CHEBI:15378"/>
        <dbReference type="ChEBI" id="CHEBI:29999"/>
        <dbReference type="ChEBI" id="CHEBI:30616"/>
        <dbReference type="ChEBI" id="CHEBI:83421"/>
        <dbReference type="ChEBI" id="CHEBI:456216"/>
        <dbReference type="EC" id="2.7.11.1"/>
    </reaction>
</comment>
<feature type="binding site" evidence="7 8">
    <location>
        <position position="33"/>
    </location>
    <ligand>
        <name>ATP</name>
        <dbReference type="ChEBI" id="CHEBI:30616"/>
    </ligand>
</feature>
<keyword evidence="4 7" id="KW-0547">Nucleotide-binding</keyword>
<dbReference type="InterPro" id="IPR017441">
    <property type="entry name" value="Protein_kinase_ATP_BS"/>
</dbReference>
<dbReference type="GO" id="GO:0004674">
    <property type="term" value="F:protein serine/threonine kinase activity"/>
    <property type="evidence" value="ECO:0007669"/>
    <property type="project" value="UniProtKB-UniRule"/>
</dbReference>
<dbReference type="KEGG" id="cpm:G5S_1052"/>
<comment type="function">
    <text evidence="7">Together with the serine/threonine kinase Pkn1, may play a role in the specific interactions with host proteins during intracellular growth.</text>
</comment>
<dbReference type="GO" id="GO:0005524">
    <property type="term" value="F:ATP binding"/>
    <property type="evidence" value="ECO:0007669"/>
    <property type="project" value="UniProtKB-UniRule"/>
</dbReference>
<protein>
    <recommendedName>
        <fullName evidence="7">Serine/threonine-protein kinase PknD</fullName>
        <ecNumber evidence="7">2.7.11.1</ecNumber>
    </recommendedName>
</protein>
<feature type="active site" description="Proton acceptor" evidence="7">
    <location>
        <position position="138"/>
    </location>
</feature>
<organism evidence="10 11">
    <name type="scientific">Chlamydia pecorum (strain ATCC VR-628 / DSM 29919 / E58)</name>
    <name type="common">Chlamydophila pecorum</name>
    <dbReference type="NCBI Taxonomy" id="331635"/>
    <lineage>
        <taxon>Bacteria</taxon>
        <taxon>Pseudomonadati</taxon>
        <taxon>Chlamydiota</taxon>
        <taxon>Chlamydiia</taxon>
        <taxon>Chlamydiales</taxon>
        <taxon>Chlamydiaceae</taxon>
        <taxon>Chlamydia/Chlamydophila group</taxon>
        <taxon>Chlamydia</taxon>
    </lineage>
</organism>
<accession>A0AA34WIB9</accession>
<evidence type="ECO:0000259" key="9">
    <source>
        <dbReference type="PROSITE" id="PS50011"/>
    </source>
</evidence>
<dbReference type="Proteomes" id="UP000008305">
    <property type="component" value="Chromosome"/>
</dbReference>
<dbReference type="InterPro" id="IPR011009">
    <property type="entry name" value="Kinase-like_dom_sf"/>
</dbReference>
<evidence type="ECO:0000256" key="5">
    <source>
        <dbReference type="ARBA" id="ARBA00022777"/>
    </source>
</evidence>
<dbReference type="EC" id="2.7.11.1" evidence="7"/>
<dbReference type="PANTHER" id="PTHR43289:SF34">
    <property type="entry name" value="SERINE_THREONINE-PROTEIN KINASE YBDM-RELATED"/>
    <property type="match status" value="1"/>
</dbReference>
<name>A0AA34WIB9_CHLPE</name>
<evidence type="ECO:0000256" key="7">
    <source>
        <dbReference type="HAMAP-Rule" id="MF_01957"/>
    </source>
</evidence>
<keyword evidence="3 7" id="KW-0808">Transferase</keyword>
<dbReference type="AlphaFoldDB" id="A0AA34WIB9"/>
<evidence type="ECO:0000256" key="6">
    <source>
        <dbReference type="ARBA" id="ARBA00022840"/>
    </source>
</evidence>
<dbReference type="Gene3D" id="1.10.510.10">
    <property type="entry name" value="Transferase(Phosphotransferase) domain 1"/>
    <property type="match status" value="1"/>
</dbReference>
<comment type="PTM">
    <text evidence="7">Autophosphorylated on serine and threonine residues.</text>
</comment>
<dbReference type="SUPFAM" id="SSF56112">
    <property type="entry name" value="Protein kinase-like (PK-like)"/>
    <property type="match status" value="1"/>
</dbReference>
<sequence>MQRYKIIRLIGKGGMGEVYLAYDTVCSRHVALKNIRKDLSNNTLLKQRFLREAKIAADLVHPGVVPVYTICSNQDPVYYTMPYIEGYTLKSLLKSVWKQEGLSKELAEKTSVGAFLSIFYKICATISYVHSRGVLHRDLKPDNILLGLFGEVVILDWGAAVSRVCLEPQCMSEQKLSLGESPQQMTVYGKLVGTPDYMAPERLLGNPASESTDVYALGVILYQMLTLSFPYHRARGKKILREPVLIAPPEDVAPYREIPPFLSSVVIKALAEDPSVRYSSVMELKEDIERYVQGNPKWIHKKNLDPQGRQSWKWCEPILLSKYFPMLEVLPSSWYRLAISNVESFSEVRLECTLSRRGVVEGFGVLLPPSVNSIDNSFYRGYGFWLQMKENVLSVSLVKNGLEIQKISQEIYGQKEAFSIILEKCSNSLSLYIDSALWLVYVDYMPSRGGHIGVLVQNMEEILGEIGVFESSGSLHVNCLAVPDAFLSEKLYDRALVFYKRIAESFPRRKEGCEALFRAGIALMEKASFEDDLDGFSCALEEFSLLHQSVLAPLEYLGKALVYQRLGEFHEEVKSLLLALKRYSQHPEISRLKDHLIYRLYESLHKRHSVTMVFLLLVLQVAPELISVGQEKTFLGYLKDKLQSSLLYRLGIAPPQLRSLKMELFLSLWSGFMPLLPELFQRAWELRDFRTLAEIFYVAAEIKYSEFLELYAEEFKRRVLSIELSQEAVEIAPEKMYVFIEDLQSILKGDEGLSRIEMLPPELILYLFELFANEAMICSQGERILEVLPMIRKHLPEAWEKLYLLPHEIRARLWMHEKQEAYDLINLYDPELRQDPCHEVFVLYGCWLALAKGQEHAEAHFQKGGNREFLLPCSLLARECISPGSIMGGLSFRERQLLLSQKFLYAHCLGLEKERDVCRASYERLFQERPL</sequence>
<dbReference type="Gene3D" id="3.30.200.20">
    <property type="entry name" value="Phosphorylase Kinase, domain 1"/>
    <property type="match status" value="1"/>
</dbReference>
<dbReference type="InterPro" id="IPR023507">
    <property type="entry name" value="Ser/Thr_kinase_PknD"/>
</dbReference>
<keyword evidence="1 7" id="KW-0723">Serine/threonine-protein kinase</keyword>
<keyword evidence="5 7" id="KW-0418">Kinase</keyword>
<dbReference type="Gene3D" id="1.25.40.10">
    <property type="entry name" value="Tetratricopeptide repeat domain"/>
    <property type="match status" value="1"/>
</dbReference>
<dbReference type="RefSeq" id="WP_013713047.1">
    <property type="nucleotide sequence ID" value="NC_015408.1"/>
</dbReference>
<dbReference type="PANTHER" id="PTHR43289">
    <property type="entry name" value="MITOGEN-ACTIVATED PROTEIN KINASE KINASE KINASE 20-RELATED"/>
    <property type="match status" value="1"/>
</dbReference>
<comment type="catalytic activity">
    <reaction evidence="7">
        <text>L-threonyl-[protein] + ATP = O-phospho-L-threonyl-[protein] + ADP + H(+)</text>
        <dbReference type="Rhea" id="RHEA:46608"/>
        <dbReference type="Rhea" id="RHEA-COMP:11060"/>
        <dbReference type="Rhea" id="RHEA-COMP:11605"/>
        <dbReference type="ChEBI" id="CHEBI:15378"/>
        <dbReference type="ChEBI" id="CHEBI:30013"/>
        <dbReference type="ChEBI" id="CHEBI:30616"/>
        <dbReference type="ChEBI" id="CHEBI:61977"/>
        <dbReference type="ChEBI" id="CHEBI:456216"/>
        <dbReference type="EC" id="2.7.11.1"/>
    </reaction>
</comment>
<dbReference type="EMBL" id="CP002608">
    <property type="protein sequence ID" value="AEB41969.1"/>
    <property type="molecule type" value="Genomic_DNA"/>
</dbReference>
<feature type="domain" description="Protein kinase" evidence="9">
    <location>
        <begin position="4"/>
        <end position="292"/>
    </location>
</feature>
<comment type="similarity">
    <text evidence="7">Belongs to the protein kinase superfamily. Ser/Thr protein kinase family.</text>
</comment>
<dbReference type="SMART" id="SM00220">
    <property type="entry name" value="S_TKc"/>
    <property type="match status" value="1"/>
</dbReference>
<keyword evidence="6 7" id="KW-0067">ATP-binding</keyword>
<evidence type="ECO:0000256" key="8">
    <source>
        <dbReference type="PROSITE-ProRule" id="PRU10141"/>
    </source>
</evidence>
<gene>
    <name evidence="7" type="primary">pknD</name>
    <name evidence="10" type="ordered locus">G5S_1052</name>
</gene>
<evidence type="ECO:0000256" key="3">
    <source>
        <dbReference type="ARBA" id="ARBA00022679"/>
    </source>
</evidence>
<reference evidence="10 11" key="1">
    <citation type="journal article" date="2011" name="J. Bacteriol.">
        <title>Genome sequence of the obligate intracellular animal pathogen Chlamydia pecorum E58.</title>
        <authorList>
            <person name="Mojica S."/>
            <person name="Huot Creasy H."/>
            <person name="Daugherty S."/>
            <person name="Read T.D."/>
            <person name="Kim T."/>
            <person name="Kaltenboeck B."/>
            <person name="Bavoil P."/>
            <person name="Myers G.S."/>
        </authorList>
    </citation>
    <scope>NUCLEOTIDE SEQUENCE [LARGE SCALE GENOMIC DNA]</scope>
    <source>
        <strain evidence="10 11">E58</strain>
    </source>
</reference>
<dbReference type="Pfam" id="PF00069">
    <property type="entry name" value="Pkinase"/>
    <property type="match status" value="1"/>
</dbReference>
<dbReference type="InterPro" id="IPR008271">
    <property type="entry name" value="Ser/Thr_kinase_AS"/>
</dbReference>
<evidence type="ECO:0000256" key="4">
    <source>
        <dbReference type="ARBA" id="ARBA00022741"/>
    </source>
</evidence>
<evidence type="ECO:0000256" key="2">
    <source>
        <dbReference type="ARBA" id="ARBA00022553"/>
    </source>
</evidence>
<feature type="binding site" evidence="7">
    <location>
        <begin position="10"/>
        <end position="18"/>
    </location>
    <ligand>
        <name>ATP</name>
        <dbReference type="ChEBI" id="CHEBI:30616"/>
    </ligand>
</feature>
<dbReference type="PROSITE" id="PS50011">
    <property type="entry name" value="PROTEIN_KINASE_DOM"/>
    <property type="match status" value="1"/>
</dbReference>
<dbReference type="InterPro" id="IPR011990">
    <property type="entry name" value="TPR-like_helical_dom_sf"/>
</dbReference>
<dbReference type="HAMAP" id="MF_01957">
    <property type="entry name" value="PknD_kinase"/>
    <property type="match status" value="1"/>
</dbReference>
<proteinExistence type="inferred from homology"/>
<evidence type="ECO:0000313" key="10">
    <source>
        <dbReference type="EMBL" id="AEB41969.1"/>
    </source>
</evidence>
<dbReference type="InterPro" id="IPR000719">
    <property type="entry name" value="Prot_kinase_dom"/>
</dbReference>
<keyword evidence="2 7" id="KW-0597">Phosphoprotein</keyword>
<dbReference type="CDD" id="cd14014">
    <property type="entry name" value="STKc_PknB_like"/>
    <property type="match status" value="1"/>
</dbReference>
<evidence type="ECO:0000313" key="11">
    <source>
        <dbReference type="Proteomes" id="UP000008305"/>
    </source>
</evidence>